<keyword evidence="2 7" id="KW-0812">Transmembrane</keyword>
<dbReference type="Gene3D" id="1.10.287.110">
    <property type="entry name" value="DnaJ domain"/>
    <property type="match status" value="1"/>
</dbReference>
<dbReference type="Pfam" id="PF00226">
    <property type="entry name" value="DnaJ"/>
    <property type="match status" value="1"/>
</dbReference>
<evidence type="ECO:0000256" key="6">
    <source>
        <dbReference type="ARBA" id="ARBA00038105"/>
    </source>
</evidence>
<evidence type="ECO:0000256" key="2">
    <source>
        <dbReference type="ARBA" id="ARBA00022692"/>
    </source>
</evidence>
<dbReference type="PANTHER" id="PTHR12763:SF28">
    <property type="entry name" value="GEO10507P1-RELATED"/>
    <property type="match status" value="1"/>
</dbReference>
<keyword evidence="4 7" id="KW-0472">Membrane</keyword>
<evidence type="ECO:0000256" key="3">
    <source>
        <dbReference type="ARBA" id="ARBA00022989"/>
    </source>
</evidence>
<proteinExistence type="inferred from homology"/>
<gene>
    <name evidence="9" type="ORF">NEJAP_2584</name>
</gene>
<evidence type="ECO:0000256" key="7">
    <source>
        <dbReference type="SAM" id="Phobius"/>
    </source>
</evidence>
<sequence length="156" mass="17720">MSPVVIIILGTILITGMLWIRALPAQRRSFALFKLVVLLLIAIIVILTITGRLPWMGALLASFFLLFKKYNLIFRAIPFLQHFFKKTNQHQNGSPKSRSKMTRQDALNILGLIEGCTKEDIIKAHRKLMQKLHPDQGGNDYLAAQINEARSLLLEK</sequence>
<evidence type="ECO:0000256" key="1">
    <source>
        <dbReference type="ARBA" id="ARBA00004167"/>
    </source>
</evidence>
<dbReference type="AlphaFoldDB" id="A0A7R6PB52"/>
<dbReference type="KEGG" id="njp:NEJAP_2584"/>
<name>A0A7R6PB52_9GAMM</name>
<reference evidence="9 10" key="1">
    <citation type="journal article" date="2008" name="Int. J. Syst. Evol. Microbiol.">
        <title>Neptunomonas japonica sp. nov., an Osedax japonicus symbiont-like bacterium isolated from sediment adjacent to sperm whale carcasses off Kagoshima, Japan.</title>
        <authorList>
            <person name="Miyazaki M."/>
            <person name="Nogi Y."/>
            <person name="Fujiwara Y."/>
            <person name="Kawato M."/>
            <person name="Kubokawa K."/>
            <person name="Horikoshi K."/>
        </authorList>
    </citation>
    <scope>NUCLEOTIDE SEQUENCE [LARGE SCALE GENOMIC DNA]</scope>
    <source>
        <strain evidence="9 10">JAMM 1380</strain>
    </source>
</reference>
<dbReference type="Proteomes" id="UP000595332">
    <property type="component" value="Chromosome"/>
</dbReference>
<protein>
    <submittedName>
        <fullName evidence="9">Molecular chaperone DnaJ</fullName>
    </submittedName>
</protein>
<dbReference type="PROSITE" id="PS50076">
    <property type="entry name" value="DNAJ_2"/>
    <property type="match status" value="1"/>
</dbReference>
<dbReference type="PANTHER" id="PTHR12763">
    <property type="match status" value="1"/>
</dbReference>
<feature type="transmembrane region" description="Helical" evidence="7">
    <location>
        <begin position="30"/>
        <end position="49"/>
    </location>
</feature>
<dbReference type="InterPro" id="IPR001623">
    <property type="entry name" value="DnaJ_domain"/>
</dbReference>
<evidence type="ECO:0000313" key="10">
    <source>
        <dbReference type="Proteomes" id="UP000595332"/>
    </source>
</evidence>
<comment type="similarity">
    <text evidence="6">Belongs to the TIM14 family.</text>
</comment>
<evidence type="ECO:0000256" key="5">
    <source>
        <dbReference type="ARBA" id="ARBA00023186"/>
    </source>
</evidence>
<dbReference type="InterPro" id="IPR036869">
    <property type="entry name" value="J_dom_sf"/>
</dbReference>
<evidence type="ECO:0000256" key="4">
    <source>
        <dbReference type="ARBA" id="ARBA00023136"/>
    </source>
</evidence>
<keyword evidence="3 7" id="KW-1133">Transmembrane helix</keyword>
<evidence type="ECO:0000313" key="9">
    <source>
        <dbReference type="EMBL" id="BBB30528.1"/>
    </source>
</evidence>
<keyword evidence="10" id="KW-1185">Reference proteome</keyword>
<organism evidence="9 10">
    <name type="scientific">Neptunomonas japonica JAMM 1380</name>
    <dbReference type="NCBI Taxonomy" id="1441457"/>
    <lineage>
        <taxon>Bacteria</taxon>
        <taxon>Pseudomonadati</taxon>
        <taxon>Pseudomonadota</taxon>
        <taxon>Gammaproteobacteria</taxon>
        <taxon>Oceanospirillales</taxon>
        <taxon>Oceanospirillaceae</taxon>
        <taxon>Neptunomonas</taxon>
    </lineage>
</organism>
<keyword evidence="5" id="KW-0143">Chaperone</keyword>
<evidence type="ECO:0000259" key="8">
    <source>
        <dbReference type="PROSITE" id="PS50076"/>
    </source>
</evidence>
<feature type="domain" description="J" evidence="8">
    <location>
        <begin position="105"/>
        <end position="156"/>
    </location>
</feature>
<feature type="transmembrane region" description="Helical" evidence="7">
    <location>
        <begin position="6"/>
        <end position="23"/>
    </location>
</feature>
<dbReference type="RefSeq" id="WP_201347708.1">
    <property type="nucleotide sequence ID" value="NZ_AP014546.1"/>
</dbReference>
<dbReference type="SUPFAM" id="SSF46565">
    <property type="entry name" value="Chaperone J-domain"/>
    <property type="match status" value="1"/>
</dbReference>
<dbReference type="GO" id="GO:0016020">
    <property type="term" value="C:membrane"/>
    <property type="evidence" value="ECO:0007669"/>
    <property type="project" value="UniProtKB-SubCell"/>
</dbReference>
<comment type="subcellular location">
    <subcellularLocation>
        <location evidence="1">Membrane</location>
        <topology evidence="1">Single-pass membrane protein</topology>
    </subcellularLocation>
</comment>
<dbReference type="CDD" id="cd06257">
    <property type="entry name" value="DnaJ"/>
    <property type="match status" value="1"/>
</dbReference>
<dbReference type="SMART" id="SM00271">
    <property type="entry name" value="DnaJ"/>
    <property type="match status" value="1"/>
</dbReference>
<accession>A0A7R6PB52</accession>
<feature type="transmembrane region" description="Helical" evidence="7">
    <location>
        <begin position="55"/>
        <end position="77"/>
    </location>
</feature>
<dbReference type="EMBL" id="AP014546">
    <property type="protein sequence ID" value="BBB30528.1"/>
    <property type="molecule type" value="Genomic_DNA"/>
</dbReference>